<dbReference type="EMBL" id="JBEPLY010000010">
    <property type="protein sequence ID" value="MET3600840.1"/>
    <property type="molecule type" value="Genomic_DNA"/>
</dbReference>
<sequence>MASVDIWGFKAGLSTDGRTIWPKPIKREAVRRVGAPSGITLLPYRYCAADIVPQSRADAVTVQLLYPFCEARLSTAV</sequence>
<name>A0ABV2ID36_9HYPH</name>
<organism evidence="1 2">
    <name type="scientific">Martelella mangrovi</name>
    <dbReference type="NCBI Taxonomy" id="1397477"/>
    <lineage>
        <taxon>Bacteria</taxon>
        <taxon>Pseudomonadati</taxon>
        <taxon>Pseudomonadota</taxon>
        <taxon>Alphaproteobacteria</taxon>
        <taxon>Hyphomicrobiales</taxon>
        <taxon>Aurantimonadaceae</taxon>
        <taxon>Martelella</taxon>
    </lineage>
</organism>
<protein>
    <submittedName>
        <fullName evidence="1">Uncharacterized protein</fullName>
    </submittedName>
</protein>
<gene>
    <name evidence="1" type="ORF">ABID12_002791</name>
</gene>
<reference evidence="1 2" key="1">
    <citation type="submission" date="2024-06" db="EMBL/GenBank/DDBJ databases">
        <title>Genomic Encyclopedia of Type Strains, Phase IV (KMG-IV): sequencing the most valuable type-strain genomes for metagenomic binning, comparative biology and taxonomic classification.</title>
        <authorList>
            <person name="Goeker M."/>
        </authorList>
    </citation>
    <scope>NUCLEOTIDE SEQUENCE [LARGE SCALE GENOMIC DNA]</scope>
    <source>
        <strain evidence="1 2">DSM 28102</strain>
    </source>
</reference>
<keyword evidence="2" id="KW-1185">Reference proteome</keyword>
<dbReference type="Proteomes" id="UP001549164">
    <property type="component" value="Unassembled WGS sequence"/>
</dbReference>
<accession>A0ABV2ID36</accession>
<evidence type="ECO:0000313" key="1">
    <source>
        <dbReference type="EMBL" id="MET3600840.1"/>
    </source>
</evidence>
<evidence type="ECO:0000313" key="2">
    <source>
        <dbReference type="Proteomes" id="UP001549164"/>
    </source>
</evidence>
<proteinExistence type="predicted"/>
<comment type="caution">
    <text evidence="1">The sequence shown here is derived from an EMBL/GenBank/DDBJ whole genome shotgun (WGS) entry which is preliminary data.</text>
</comment>